<dbReference type="RefSeq" id="WP_107751600.1">
    <property type="nucleotide sequence ID" value="NZ_QBKF01000004.1"/>
</dbReference>
<evidence type="ECO:0000259" key="6">
    <source>
        <dbReference type="Pfam" id="PF00108"/>
    </source>
</evidence>
<reference evidence="8 9" key="1">
    <citation type="journal article" date="2011" name="Syst. Appl. Microbiol.">
        <title>Defluviimonas denitrificans gen. nov., sp. nov., and Pararhodobacter aggregans gen. nov., sp. nov., non-phototrophic Rhodobacteraceae from the biofilter of a marine aquaculture.</title>
        <authorList>
            <person name="Foesel B.U."/>
            <person name="Drake H.L."/>
            <person name="Schramm A."/>
        </authorList>
    </citation>
    <scope>NUCLEOTIDE SEQUENCE [LARGE SCALE GENOMIC DNA]</scope>
    <source>
        <strain evidence="8 9">D1-19</strain>
    </source>
</reference>
<dbReference type="GO" id="GO:0003988">
    <property type="term" value="F:acetyl-CoA C-acyltransferase activity"/>
    <property type="evidence" value="ECO:0007669"/>
    <property type="project" value="UniProtKB-ARBA"/>
</dbReference>
<dbReference type="InterPro" id="IPR020617">
    <property type="entry name" value="Thiolase_C"/>
</dbReference>
<evidence type="ECO:0000256" key="1">
    <source>
        <dbReference type="ARBA" id="ARBA00010982"/>
    </source>
</evidence>
<keyword evidence="2 5" id="KW-0808">Transferase</keyword>
<feature type="domain" description="Thiolase N-terminal" evidence="6">
    <location>
        <begin position="5"/>
        <end position="267"/>
    </location>
</feature>
<feature type="active site" description="Proton acceptor" evidence="4">
    <location>
        <position position="387"/>
    </location>
</feature>
<organism evidence="8 9">
    <name type="scientific">Pararhodobacter aggregans</name>
    <dbReference type="NCBI Taxonomy" id="404875"/>
    <lineage>
        <taxon>Bacteria</taxon>
        <taxon>Pseudomonadati</taxon>
        <taxon>Pseudomonadota</taxon>
        <taxon>Alphaproteobacteria</taxon>
        <taxon>Rhodobacterales</taxon>
        <taxon>Paracoccaceae</taxon>
        <taxon>Pararhodobacter</taxon>
    </lineage>
</organism>
<dbReference type="Gene3D" id="3.40.47.10">
    <property type="match status" value="2"/>
</dbReference>
<evidence type="ECO:0000256" key="4">
    <source>
        <dbReference type="PIRSR" id="PIRSR000429-1"/>
    </source>
</evidence>
<feature type="domain" description="Thiolase C-terminal" evidence="7">
    <location>
        <begin position="278"/>
        <end position="400"/>
    </location>
</feature>
<dbReference type="InterPro" id="IPR020613">
    <property type="entry name" value="Thiolase_CS"/>
</dbReference>
<evidence type="ECO:0000313" key="9">
    <source>
        <dbReference type="Proteomes" id="UP000244810"/>
    </source>
</evidence>
<dbReference type="NCBIfam" id="TIGR01930">
    <property type="entry name" value="AcCoA-C-Actrans"/>
    <property type="match status" value="1"/>
</dbReference>
<dbReference type="PROSITE" id="PS00737">
    <property type="entry name" value="THIOLASE_2"/>
    <property type="match status" value="1"/>
</dbReference>
<keyword evidence="9" id="KW-1185">Reference proteome</keyword>
<dbReference type="Pfam" id="PF02803">
    <property type="entry name" value="Thiolase_C"/>
    <property type="match status" value="1"/>
</dbReference>
<comment type="similarity">
    <text evidence="1 5">Belongs to the thiolase-like superfamily. Thiolase family.</text>
</comment>
<protein>
    <submittedName>
        <fullName evidence="8">Acetyl-CoA C-acetyltransferase</fullName>
    </submittedName>
</protein>
<proteinExistence type="inferred from homology"/>
<evidence type="ECO:0000259" key="7">
    <source>
        <dbReference type="Pfam" id="PF02803"/>
    </source>
</evidence>
<keyword evidence="3 5" id="KW-0012">Acyltransferase</keyword>
<dbReference type="PANTHER" id="PTHR43365">
    <property type="entry name" value="BLR7806 PROTEIN"/>
    <property type="match status" value="1"/>
</dbReference>
<dbReference type="NCBIfam" id="NF006090">
    <property type="entry name" value="PRK08242.1"/>
    <property type="match status" value="1"/>
</dbReference>
<name>A0A2T7UU21_9RHOB</name>
<dbReference type="OrthoDB" id="9764638at2"/>
<dbReference type="InterPro" id="IPR020616">
    <property type="entry name" value="Thiolase_N"/>
</dbReference>
<dbReference type="CDD" id="cd00751">
    <property type="entry name" value="thiolase"/>
    <property type="match status" value="1"/>
</dbReference>
<feature type="active site" description="Acyl-thioester intermediate" evidence="4">
    <location>
        <position position="91"/>
    </location>
</feature>
<evidence type="ECO:0000256" key="3">
    <source>
        <dbReference type="ARBA" id="ARBA00023315"/>
    </source>
</evidence>
<feature type="active site" description="Proton acceptor" evidence="4">
    <location>
        <position position="357"/>
    </location>
</feature>
<evidence type="ECO:0000256" key="2">
    <source>
        <dbReference type="ARBA" id="ARBA00022679"/>
    </source>
</evidence>
<dbReference type="EMBL" id="QDDR01000003">
    <property type="protein sequence ID" value="PVE48227.1"/>
    <property type="molecule type" value="Genomic_DNA"/>
</dbReference>
<evidence type="ECO:0000256" key="5">
    <source>
        <dbReference type="RuleBase" id="RU003557"/>
    </source>
</evidence>
<evidence type="ECO:0000313" key="8">
    <source>
        <dbReference type="EMBL" id="PVE48227.1"/>
    </source>
</evidence>
<sequence length="401" mass="41964">MTEAYIYDAIRTPRGRGKAGGALHEVDPISLVVGLLKALQTRHALDTRLVDDVVLGCVQPRQEQGGDIARTAVLMAGWDSQVPGTQINRYCGSAIESVALAAQKIMSGWEHLVLAGGVESMSRVRMGGAPGASDTLPDLSFKLRQLPTGVAADLIASLDGVTRAEVDAYALRSHQRAAIAQAEGRFQRSLVPVADENGLLILDHDETVRADTTLEKLGALKPAFDQMGKMGFDAVALSRYPQVAAIEHIHTSGNSSGVVDGASLVMVGSREMGARLGLKPRARVRSAAAIGDEPTIMLSAPAPATELALKRAGMALSDVNLFEVNEAFSSVVLRFAAATGVDMDRINVNGGAIAMGHPLGATGGMLIGTLLDELERADKQVGVVTACVMGGMGSALVIERV</sequence>
<comment type="caution">
    <text evidence="8">The sequence shown here is derived from an EMBL/GenBank/DDBJ whole genome shotgun (WGS) entry which is preliminary data.</text>
</comment>
<dbReference type="InterPro" id="IPR002155">
    <property type="entry name" value="Thiolase"/>
</dbReference>
<dbReference type="Pfam" id="PF00108">
    <property type="entry name" value="Thiolase_N"/>
    <property type="match status" value="1"/>
</dbReference>
<gene>
    <name evidence="8" type="ORF">DDE23_08880</name>
</gene>
<dbReference type="PIRSF" id="PIRSF000429">
    <property type="entry name" value="Ac-CoA_Ac_transf"/>
    <property type="match status" value="1"/>
</dbReference>
<dbReference type="Proteomes" id="UP000244810">
    <property type="component" value="Unassembled WGS sequence"/>
</dbReference>
<dbReference type="SUPFAM" id="SSF53901">
    <property type="entry name" value="Thiolase-like"/>
    <property type="match status" value="2"/>
</dbReference>
<accession>A0A2T7UU21</accession>
<dbReference type="AlphaFoldDB" id="A0A2T7UU21"/>
<dbReference type="PANTHER" id="PTHR43365:SF1">
    <property type="entry name" value="ACETYL-COA C-ACYLTRANSFERASE"/>
    <property type="match status" value="1"/>
</dbReference>
<dbReference type="PROSITE" id="PS00098">
    <property type="entry name" value="THIOLASE_1"/>
    <property type="match status" value="1"/>
</dbReference>
<dbReference type="InterPro" id="IPR016039">
    <property type="entry name" value="Thiolase-like"/>
</dbReference>
<dbReference type="InterPro" id="IPR020615">
    <property type="entry name" value="Thiolase_acyl_enz_int_AS"/>
</dbReference>